<feature type="transmembrane region" description="Helical" evidence="1">
    <location>
        <begin position="20"/>
        <end position="37"/>
    </location>
</feature>
<dbReference type="RefSeq" id="WP_105513275.1">
    <property type="nucleotide sequence ID" value="NZ_PVEP01000001.1"/>
</dbReference>
<dbReference type="EMBL" id="PVEP01000001">
    <property type="protein sequence ID" value="PQV59071.1"/>
    <property type="molecule type" value="Genomic_DNA"/>
</dbReference>
<organism evidence="2 3">
    <name type="scientific">Albidovulum denitrificans</name>
    <dbReference type="NCBI Taxonomy" id="404881"/>
    <lineage>
        <taxon>Bacteria</taxon>
        <taxon>Pseudomonadati</taxon>
        <taxon>Pseudomonadota</taxon>
        <taxon>Alphaproteobacteria</taxon>
        <taxon>Rhodobacterales</taxon>
        <taxon>Paracoccaceae</taxon>
        <taxon>Albidovulum</taxon>
    </lineage>
</organism>
<protein>
    <submittedName>
        <fullName evidence="2">Uncharacterized protein</fullName>
    </submittedName>
</protein>
<name>A0A2S8SDZ5_9RHOB</name>
<dbReference type="AlphaFoldDB" id="A0A2S8SDZ5"/>
<keyword evidence="1" id="KW-1133">Transmembrane helix</keyword>
<evidence type="ECO:0000256" key="1">
    <source>
        <dbReference type="SAM" id="Phobius"/>
    </source>
</evidence>
<comment type="caution">
    <text evidence="2">The sequence shown here is derived from an EMBL/GenBank/DDBJ whole genome shotgun (WGS) entry which is preliminary data.</text>
</comment>
<dbReference type="Proteomes" id="UP000238338">
    <property type="component" value="Unassembled WGS sequence"/>
</dbReference>
<evidence type="ECO:0000313" key="2">
    <source>
        <dbReference type="EMBL" id="PQV59071.1"/>
    </source>
</evidence>
<keyword evidence="1" id="KW-0812">Transmembrane</keyword>
<keyword evidence="3" id="KW-1185">Reference proteome</keyword>
<reference evidence="2 3" key="1">
    <citation type="submission" date="2018-02" db="EMBL/GenBank/DDBJ databases">
        <title>Genomic Encyclopedia of Archaeal and Bacterial Type Strains, Phase II (KMG-II): from individual species to whole genera.</title>
        <authorList>
            <person name="Goeker M."/>
        </authorList>
    </citation>
    <scope>NUCLEOTIDE SEQUENCE [LARGE SCALE GENOMIC DNA]</scope>
    <source>
        <strain evidence="2 3">DSM 18921</strain>
    </source>
</reference>
<accession>A0A2S8SDZ5</accession>
<gene>
    <name evidence="2" type="ORF">LX70_00894</name>
</gene>
<proteinExistence type="predicted"/>
<sequence>MNAELRSDLPGPAMAVRALVAEYGAVRVVLALVRHLAGRRALARRIRETELSDHIRRDIGLDPRTQGRRYWEL</sequence>
<evidence type="ECO:0000313" key="3">
    <source>
        <dbReference type="Proteomes" id="UP000238338"/>
    </source>
</evidence>
<keyword evidence="1" id="KW-0472">Membrane</keyword>